<keyword evidence="5" id="KW-1185">Reference proteome</keyword>
<evidence type="ECO:0000256" key="3">
    <source>
        <dbReference type="SAM" id="MobiDB-lite"/>
    </source>
</evidence>
<dbReference type="Proteomes" id="UP001488838">
    <property type="component" value="Unassembled WGS sequence"/>
</dbReference>
<dbReference type="Pfam" id="PF00025">
    <property type="entry name" value="Arf"/>
    <property type="match status" value="1"/>
</dbReference>
<proteinExistence type="predicted"/>
<keyword evidence="1" id="KW-0547">Nucleotide-binding</keyword>
<name>A0AAW0IDY5_MYOGA</name>
<comment type="caution">
    <text evidence="4">The sequence shown here is derived from an EMBL/GenBank/DDBJ whole genome shotgun (WGS) entry which is preliminary data.</text>
</comment>
<protein>
    <submittedName>
        <fullName evidence="4">Uncharacterized protein</fullName>
    </submittedName>
</protein>
<reference evidence="4 5" key="1">
    <citation type="journal article" date="2023" name="bioRxiv">
        <title>Conserved and derived expression patterns and positive selection on dental genes reveal complex evolutionary context of ever-growing rodent molars.</title>
        <authorList>
            <person name="Calamari Z.T."/>
            <person name="Song A."/>
            <person name="Cohen E."/>
            <person name="Akter M."/>
            <person name="Roy R.D."/>
            <person name="Hallikas O."/>
            <person name="Christensen M.M."/>
            <person name="Li P."/>
            <person name="Marangoni P."/>
            <person name="Jernvall J."/>
            <person name="Klein O.D."/>
        </authorList>
    </citation>
    <scope>NUCLEOTIDE SEQUENCE [LARGE SCALE GENOMIC DNA]</scope>
    <source>
        <strain evidence="4">V071</strain>
    </source>
</reference>
<feature type="region of interest" description="Disordered" evidence="3">
    <location>
        <begin position="25"/>
        <end position="44"/>
    </location>
</feature>
<dbReference type="AlphaFoldDB" id="A0AAW0IDY5"/>
<dbReference type="InterPro" id="IPR006689">
    <property type="entry name" value="Small_GTPase_ARF/SAR"/>
</dbReference>
<evidence type="ECO:0000256" key="1">
    <source>
        <dbReference type="ARBA" id="ARBA00022741"/>
    </source>
</evidence>
<evidence type="ECO:0000313" key="5">
    <source>
        <dbReference type="Proteomes" id="UP001488838"/>
    </source>
</evidence>
<keyword evidence="2" id="KW-0342">GTP-binding</keyword>
<dbReference type="GO" id="GO:0005525">
    <property type="term" value="F:GTP binding"/>
    <property type="evidence" value="ECO:0007669"/>
    <property type="project" value="UniProtKB-KW"/>
</dbReference>
<dbReference type="EMBL" id="JBBHLL010000146">
    <property type="protein sequence ID" value="KAK7812749.1"/>
    <property type="molecule type" value="Genomic_DNA"/>
</dbReference>
<dbReference type="GO" id="GO:0003924">
    <property type="term" value="F:GTPase activity"/>
    <property type="evidence" value="ECO:0007669"/>
    <property type="project" value="InterPro"/>
</dbReference>
<gene>
    <name evidence="4" type="ORF">U0070_012412</name>
</gene>
<sequence length="139" mass="14824">MTDFGACCAPSVLKQILARQCPPSSGRGPWDCTDSEETQKPPRPLTSRSLYIAILDLGCTGKTAVLHRLQFSEFVNTVPSGGFNTGKAKEALSNAEPVGFQLLGYGEEIKSNEPLCKSCSRGIDGVASVGTLLMMRGQK</sequence>
<accession>A0AAW0IDY5</accession>
<organism evidence="4 5">
    <name type="scientific">Myodes glareolus</name>
    <name type="common">Bank vole</name>
    <name type="synonym">Clethrionomys glareolus</name>
    <dbReference type="NCBI Taxonomy" id="447135"/>
    <lineage>
        <taxon>Eukaryota</taxon>
        <taxon>Metazoa</taxon>
        <taxon>Chordata</taxon>
        <taxon>Craniata</taxon>
        <taxon>Vertebrata</taxon>
        <taxon>Euteleostomi</taxon>
        <taxon>Mammalia</taxon>
        <taxon>Eutheria</taxon>
        <taxon>Euarchontoglires</taxon>
        <taxon>Glires</taxon>
        <taxon>Rodentia</taxon>
        <taxon>Myomorpha</taxon>
        <taxon>Muroidea</taxon>
        <taxon>Cricetidae</taxon>
        <taxon>Arvicolinae</taxon>
        <taxon>Myodes</taxon>
    </lineage>
</organism>
<evidence type="ECO:0000256" key="2">
    <source>
        <dbReference type="ARBA" id="ARBA00023134"/>
    </source>
</evidence>
<evidence type="ECO:0000313" key="4">
    <source>
        <dbReference type="EMBL" id="KAK7812749.1"/>
    </source>
</evidence>